<name>A0A546XYM3_AGRTU</name>
<accession>A0A546XYM3</accession>
<sequence>MSYYTEKASPAEKKRRAKLMAEIGYLAYVVNAETEYCVFFEYSGHVDLIRLEICASKERYNEKIASSDHYSSEDGKEAWLKSKIRHLKHILETGGVDYSRMKRAVYEVASYEF</sequence>
<evidence type="ECO:0000313" key="1">
    <source>
        <dbReference type="EMBL" id="TRB05838.1"/>
    </source>
</evidence>
<dbReference type="EMBL" id="SGOE01000003">
    <property type="protein sequence ID" value="TRB05838.1"/>
    <property type="molecule type" value="Genomic_DNA"/>
</dbReference>
<comment type="caution">
    <text evidence="1">The sequence shown here is derived from an EMBL/GenBank/DDBJ whole genome shotgun (WGS) entry which is preliminary data.</text>
</comment>
<protein>
    <submittedName>
        <fullName evidence="1">Uncharacterized protein</fullName>
    </submittedName>
</protein>
<organism evidence="1 2">
    <name type="scientific">Agrobacterium tumefaciens</name>
    <dbReference type="NCBI Taxonomy" id="358"/>
    <lineage>
        <taxon>Bacteria</taxon>
        <taxon>Pseudomonadati</taxon>
        <taxon>Pseudomonadota</taxon>
        <taxon>Alphaproteobacteria</taxon>
        <taxon>Hyphomicrobiales</taxon>
        <taxon>Rhizobiaceae</taxon>
        <taxon>Rhizobium/Agrobacterium group</taxon>
        <taxon>Agrobacterium</taxon>
        <taxon>Agrobacterium tumefaciens complex</taxon>
    </lineage>
</organism>
<reference evidence="1 2" key="1">
    <citation type="journal article" date="2019" name="Appl. Microbiol. Biotechnol.">
        <title>Differential efficiency of wild type rhizogenic strains for rol gene transformation of plants.</title>
        <authorList>
            <person name="Desmet S."/>
            <person name="De Keyser E."/>
            <person name="Van Vaerenbergh J."/>
            <person name="Baeyen S."/>
            <person name="Van Huylenbroeck J."/>
            <person name="Geelen D."/>
            <person name="Dhooghe E."/>
        </authorList>
    </citation>
    <scope>NUCLEOTIDE SEQUENCE [LARGE SCALE GENOMIC DNA]</scope>
    <source>
        <strain evidence="1 2">MAFF210266</strain>
    </source>
</reference>
<dbReference type="RefSeq" id="WP_142856760.1">
    <property type="nucleotide sequence ID" value="NZ_SGOE01000003.1"/>
</dbReference>
<proteinExistence type="predicted"/>
<dbReference type="AlphaFoldDB" id="A0A546XYM3"/>
<dbReference type="Proteomes" id="UP000317023">
    <property type="component" value="Unassembled WGS sequence"/>
</dbReference>
<evidence type="ECO:0000313" key="2">
    <source>
        <dbReference type="Proteomes" id="UP000317023"/>
    </source>
</evidence>
<gene>
    <name evidence="1" type="ORF">EXN61_11430</name>
</gene>